<evidence type="ECO:0000313" key="2">
    <source>
        <dbReference type="Proteomes" id="UP000051861"/>
    </source>
</evidence>
<accession>A0A0S7XWY0</accession>
<sequence length="217" mass="25016">MCNAYCTLFGAINLDPEDVKGKRVIEIGSCDTNGSLRPLVESYYPAEYIGVDIADGPGVDMICKAEDILDRFGKESFDIVISTELLEHIWDWRKVVGNIKNICKEGGIILITTRSYGHPYHGHPYDFWRYELEDMKHIFSDCLIEKLEKDPANGVLVEVKKTREFEEKDLADYKLYSILLNKRVKEIAEKDIKKYSKRLILMGKIRNFLSSIKRLLS</sequence>
<dbReference type="EMBL" id="LIZX01000068">
    <property type="protein sequence ID" value="KPJ66981.1"/>
    <property type="molecule type" value="Genomic_DNA"/>
</dbReference>
<dbReference type="Gene3D" id="3.40.50.150">
    <property type="entry name" value="Vaccinia Virus protein VP39"/>
    <property type="match status" value="1"/>
</dbReference>
<organism evidence="1 2">
    <name type="scientific">candidate division WOR-1 bacterium DG_54_3</name>
    <dbReference type="NCBI Taxonomy" id="1703775"/>
    <lineage>
        <taxon>Bacteria</taxon>
        <taxon>Bacillati</taxon>
        <taxon>Saganbacteria</taxon>
    </lineage>
</organism>
<protein>
    <submittedName>
        <fullName evidence="1">Methyltransferase type 11</fullName>
    </submittedName>
</protein>
<dbReference type="InterPro" id="IPR029063">
    <property type="entry name" value="SAM-dependent_MTases_sf"/>
</dbReference>
<keyword evidence="1" id="KW-0808">Transferase</keyword>
<comment type="caution">
    <text evidence="1">The sequence shown here is derived from an EMBL/GenBank/DDBJ whole genome shotgun (WGS) entry which is preliminary data.</text>
</comment>
<evidence type="ECO:0000313" key="1">
    <source>
        <dbReference type="EMBL" id="KPJ66981.1"/>
    </source>
</evidence>
<dbReference type="AlphaFoldDB" id="A0A0S7XWY0"/>
<dbReference type="GO" id="GO:0008168">
    <property type="term" value="F:methyltransferase activity"/>
    <property type="evidence" value="ECO:0007669"/>
    <property type="project" value="UniProtKB-KW"/>
</dbReference>
<dbReference type="CDD" id="cd02440">
    <property type="entry name" value="AdoMet_MTases"/>
    <property type="match status" value="1"/>
</dbReference>
<keyword evidence="1" id="KW-0489">Methyltransferase</keyword>
<dbReference type="Proteomes" id="UP000051861">
    <property type="component" value="Unassembled WGS sequence"/>
</dbReference>
<dbReference type="SUPFAM" id="SSF53335">
    <property type="entry name" value="S-adenosyl-L-methionine-dependent methyltransferases"/>
    <property type="match status" value="1"/>
</dbReference>
<reference evidence="1 2" key="1">
    <citation type="journal article" date="2015" name="Microbiome">
        <title>Genomic resolution of linkages in carbon, nitrogen, and sulfur cycling among widespread estuary sediment bacteria.</title>
        <authorList>
            <person name="Baker B.J."/>
            <person name="Lazar C.S."/>
            <person name="Teske A.P."/>
            <person name="Dick G.J."/>
        </authorList>
    </citation>
    <scope>NUCLEOTIDE SEQUENCE [LARGE SCALE GENOMIC DNA]</scope>
    <source>
        <strain evidence="1">DG_54_3</strain>
    </source>
</reference>
<dbReference type="Pfam" id="PF13489">
    <property type="entry name" value="Methyltransf_23"/>
    <property type="match status" value="1"/>
</dbReference>
<dbReference type="GO" id="GO:0032259">
    <property type="term" value="P:methylation"/>
    <property type="evidence" value="ECO:0007669"/>
    <property type="project" value="UniProtKB-KW"/>
</dbReference>
<proteinExistence type="predicted"/>
<name>A0A0S7XWY0_UNCSA</name>
<gene>
    <name evidence="1" type="ORF">AMJ44_07610</name>
</gene>